<dbReference type="Proteomes" id="UP000319627">
    <property type="component" value="Unassembled WGS sequence"/>
</dbReference>
<feature type="transmembrane region" description="Helical" evidence="5">
    <location>
        <begin position="73"/>
        <end position="90"/>
    </location>
</feature>
<accession>A0A562J1R6</accession>
<keyword evidence="9" id="KW-1185">Reference proteome</keyword>
<dbReference type="GO" id="GO:0048038">
    <property type="term" value="F:quinone binding"/>
    <property type="evidence" value="ECO:0007669"/>
    <property type="project" value="UniProtKB-KW"/>
</dbReference>
<organism evidence="8 9">
    <name type="scientific">Azomonas agilis</name>
    <dbReference type="NCBI Taxonomy" id="116849"/>
    <lineage>
        <taxon>Bacteria</taxon>
        <taxon>Pseudomonadati</taxon>
        <taxon>Pseudomonadota</taxon>
        <taxon>Gammaproteobacteria</taxon>
        <taxon>Pseudomonadales</taxon>
        <taxon>Pseudomonadaceae</taxon>
        <taxon>Azomonas</taxon>
    </lineage>
</organism>
<name>A0A562J1R6_9GAMM</name>
<feature type="transmembrane region" description="Helical" evidence="5">
    <location>
        <begin position="6"/>
        <end position="29"/>
    </location>
</feature>
<feature type="transmembrane region" description="Helical" evidence="5">
    <location>
        <begin position="328"/>
        <end position="349"/>
    </location>
</feature>
<dbReference type="Pfam" id="PF00361">
    <property type="entry name" value="Proton_antipo_M"/>
    <property type="match status" value="1"/>
</dbReference>
<dbReference type="EMBL" id="VLKG01000002">
    <property type="protein sequence ID" value="TWH76794.1"/>
    <property type="molecule type" value="Genomic_DNA"/>
</dbReference>
<keyword evidence="4 5" id="KW-0472">Membrane</keyword>
<comment type="caution">
    <text evidence="8">The sequence shown here is derived from an EMBL/GenBank/DDBJ whole genome shotgun (WGS) entry which is preliminary data.</text>
</comment>
<comment type="function">
    <text evidence="5">NDH-1 shuttles electrons from NADH, via FMN and iron-sulfur (Fe-S) centers, to quinones in the respiratory chain. The immediate electron acceptor for the enzyme in this species is believed to be ubiquinone. Couples the redox reaction to proton translocation (for every two electrons transferred, four hydrogen ions are translocated across the cytoplasmic membrane), and thus conserves the redox energy in a proton gradient.</text>
</comment>
<feature type="transmembrane region" description="Helical" evidence="5">
    <location>
        <begin position="404"/>
        <end position="424"/>
    </location>
</feature>
<feature type="transmembrane region" description="Helical" evidence="5">
    <location>
        <begin position="445"/>
        <end position="468"/>
    </location>
</feature>
<evidence type="ECO:0000256" key="1">
    <source>
        <dbReference type="ARBA" id="ARBA00004127"/>
    </source>
</evidence>
<dbReference type="GO" id="GO:0012505">
    <property type="term" value="C:endomembrane system"/>
    <property type="evidence" value="ECO:0007669"/>
    <property type="project" value="UniProtKB-SubCell"/>
</dbReference>
<keyword evidence="5" id="KW-1003">Cell membrane</keyword>
<protein>
    <recommendedName>
        <fullName evidence="5">NADH-quinone oxidoreductase subunit N</fullName>
        <ecNumber evidence="5">7.1.1.-</ecNumber>
    </recommendedName>
    <alternativeName>
        <fullName evidence="5">NADH dehydrogenase I subunit N</fullName>
    </alternativeName>
    <alternativeName>
        <fullName evidence="5">NDH-1 subunit N</fullName>
    </alternativeName>
</protein>
<gene>
    <name evidence="5" type="primary">nuoN</name>
    <name evidence="8" type="ORF">LX59_00839</name>
</gene>
<dbReference type="EC" id="7.1.1.-" evidence="5"/>
<comment type="subunit">
    <text evidence="5">NDH-1 is composed of 13 different subunits. Subunits NuoA, H, J, K, L, M, N constitute the membrane sector of the complex.</text>
</comment>
<dbReference type="OrthoDB" id="9768329at2"/>
<comment type="catalytic activity">
    <reaction evidence="5">
        <text>a quinone + NADH + 5 H(+)(in) = a quinol + NAD(+) + 4 H(+)(out)</text>
        <dbReference type="Rhea" id="RHEA:57888"/>
        <dbReference type="ChEBI" id="CHEBI:15378"/>
        <dbReference type="ChEBI" id="CHEBI:24646"/>
        <dbReference type="ChEBI" id="CHEBI:57540"/>
        <dbReference type="ChEBI" id="CHEBI:57945"/>
        <dbReference type="ChEBI" id="CHEBI:132124"/>
    </reaction>
</comment>
<evidence type="ECO:0000259" key="7">
    <source>
        <dbReference type="Pfam" id="PF00361"/>
    </source>
</evidence>
<feature type="transmembrane region" description="Helical" evidence="5">
    <location>
        <begin position="36"/>
        <end position="53"/>
    </location>
</feature>
<evidence type="ECO:0000256" key="6">
    <source>
        <dbReference type="RuleBase" id="RU000320"/>
    </source>
</evidence>
<dbReference type="NCBIfam" id="NF004439">
    <property type="entry name" value="PRK05777.1-1"/>
    <property type="match status" value="1"/>
</dbReference>
<dbReference type="RefSeq" id="WP_144570575.1">
    <property type="nucleotide sequence ID" value="NZ_VLKG01000002.1"/>
</dbReference>
<evidence type="ECO:0000313" key="8">
    <source>
        <dbReference type="EMBL" id="TWH76794.1"/>
    </source>
</evidence>
<dbReference type="InterPro" id="IPR010096">
    <property type="entry name" value="NADH-Q_OxRdtase_suN/2"/>
</dbReference>
<keyword evidence="2 5" id="KW-0812">Transmembrane</keyword>
<evidence type="ECO:0000313" key="9">
    <source>
        <dbReference type="Proteomes" id="UP000319627"/>
    </source>
</evidence>
<comment type="similarity">
    <text evidence="5">Belongs to the complex I subunit 2 family.</text>
</comment>
<dbReference type="PRINTS" id="PR01434">
    <property type="entry name" value="NADHDHGNASE5"/>
</dbReference>
<feature type="domain" description="NADH:quinone oxidoreductase/Mrp antiporter transmembrane" evidence="7">
    <location>
        <begin position="128"/>
        <end position="418"/>
    </location>
</feature>
<dbReference type="AlphaFoldDB" id="A0A562J1R6"/>
<feature type="transmembrane region" description="Helical" evidence="5">
    <location>
        <begin position="133"/>
        <end position="153"/>
    </location>
</feature>
<reference evidence="8 9" key="1">
    <citation type="submission" date="2019-07" db="EMBL/GenBank/DDBJ databases">
        <title>Genomic Encyclopedia of Type Strains, Phase I: the one thousand microbial genomes (KMG-I) project.</title>
        <authorList>
            <person name="Kyrpides N."/>
        </authorList>
    </citation>
    <scope>NUCLEOTIDE SEQUENCE [LARGE SCALE GENOMIC DNA]</scope>
    <source>
        <strain evidence="8 9">DSM 375</strain>
    </source>
</reference>
<dbReference type="InterPro" id="IPR001750">
    <property type="entry name" value="ND/Mrp_TM"/>
</dbReference>
<feature type="transmembrane region" description="Helical" evidence="5">
    <location>
        <begin position="270"/>
        <end position="290"/>
    </location>
</feature>
<keyword evidence="5" id="KW-1278">Translocase</keyword>
<comment type="subcellular location">
    <subcellularLocation>
        <location evidence="5">Cell membrane</location>
        <topology evidence="5">Multi-pass membrane protein</topology>
    </subcellularLocation>
    <subcellularLocation>
        <location evidence="1">Endomembrane system</location>
        <topology evidence="1">Multi-pass membrane protein</topology>
    </subcellularLocation>
    <subcellularLocation>
        <location evidence="6">Membrane</location>
        <topology evidence="6">Multi-pass membrane protein</topology>
    </subcellularLocation>
</comment>
<evidence type="ECO:0000256" key="5">
    <source>
        <dbReference type="HAMAP-Rule" id="MF_00445"/>
    </source>
</evidence>
<keyword evidence="3 5" id="KW-1133">Transmembrane helix</keyword>
<feature type="transmembrane region" description="Helical" evidence="5">
    <location>
        <begin position="110"/>
        <end position="127"/>
    </location>
</feature>
<dbReference type="GO" id="GO:0008137">
    <property type="term" value="F:NADH dehydrogenase (ubiquinone) activity"/>
    <property type="evidence" value="ECO:0007669"/>
    <property type="project" value="InterPro"/>
</dbReference>
<feature type="transmembrane region" description="Helical" evidence="5">
    <location>
        <begin position="165"/>
        <end position="184"/>
    </location>
</feature>
<feature type="transmembrane region" description="Helical" evidence="5">
    <location>
        <begin position="238"/>
        <end position="258"/>
    </location>
</feature>
<proteinExistence type="inferred from homology"/>
<dbReference type="GO" id="GO:0042773">
    <property type="term" value="P:ATP synthesis coupled electron transport"/>
    <property type="evidence" value="ECO:0007669"/>
    <property type="project" value="InterPro"/>
</dbReference>
<dbReference type="NCBIfam" id="TIGR01770">
    <property type="entry name" value="NDH_I_N"/>
    <property type="match status" value="1"/>
</dbReference>
<dbReference type="GO" id="GO:0005886">
    <property type="term" value="C:plasma membrane"/>
    <property type="evidence" value="ECO:0007669"/>
    <property type="project" value="UniProtKB-SubCell"/>
</dbReference>
<dbReference type="PANTHER" id="PTHR22773">
    <property type="entry name" value="NADH DEHYDROGENASE"/>
    <property type="match status" value="1"/>
</dbReference>
<keyword evidence="5" id="KW-0830">Ubiquinone</keyword>
<sequence>MQLTLSHFVALLPLLVVGATAIAVMLGIAWRRCHQLSFIISTVGLNLALLSIIPALNAAPTAVTPLLQVDNFSLFYTALILVSTLACLTLTHAYMGKTEQAGFPGNREELYLLMLLSATGGIVLVSTQHLAGLFIGLELMSVPLYGMVGYAFFNRHSLEAAIKYMVLSATGSAFLLFGMALLYGETGSLVFSVIGQNAVTDLTRMGIGLMLVGLAFKLSLVPFHLWTPDVYQGAPAPVGAFLATASKVGVFAVLVRLLELSPATAEGWLNTLLTLIAIASILVGNLLALLQNNLKRLLSYSSIAHFGYLLVALIASNGMGMEAISVYLTAYVLTSLGAFGVVTLVSTPFKERDADALYDYRGLFWRRPYLTAVLTVMMLSLAGIPLTAGFIGKFYILATGVDAKLWWLMGAMVLGSAIGVFYYLRVMITLFLREPGMHHHDAPTGWGQQAGGIMLMLVAALTLILGLYPQPLLDLVQHTGLAGL</sequence>
<keyword evidence="5" id="KW-0874">Quinone</keyword>
<dbReference type="GO" id="GO:0050136">
    <property type="term" value="F:NADH dehydrogenase (quinone) (non-electrogenic) activity"/>
    <property type="evidence" value="ECO:0007669"/>
    <property type="project" value="UniProtKB-UniRule"/>
</dbReference>
<evidence type="ECO:0000256" key="2">
    <source>
        <dbReference type="ARBA" id="ARBA00022692"/>
    </source>
</evidence>
<keyword evidence="5" id="KW-0520">NAD</keyword>
<dbReference type="HAMAP" id="MF_00445">
    <property type="entry name" value="NDH1_NuoN_1"/>
    <property type="match status" value="1"/>
</dbReference>
<feature type="transmembrane region" description="Helical" evidence="5">
    <location>
        <begin position="369"/>
        <end position="392"/>
    </location>
</feature>
<keyword evidence="5" id="KW-0813">Transport</keyword>
<feature type="transmembrane region" description="Helical" evidence="5">
    <location>
        <begin position="297"/>
        <end position="316"/>
    </location>
</feature>
<feature type="transmembrane region" description="Helical" evidence="5">
    <location>
        <begin position="204"/>
        <end position="226"/>
    </location>
</feature>
<evidence type="ECO:0000256" key="3">
    <source>
        <dbReference type="ARBA" id="ARBA00022989"/>
    </source>
</evidence>
<evidence type="ECO:0000256" key="4">
    <source>
        <dbReference type="ARBA" id="ARBA00023136"/>
    </source>
</evidence>